<dbReference type="Pfam" id="PF12947">
    <property type="entry name" value="EGF_3"/>
    <property type="match status" value="2"/>
</dbReference>
<evidence type="ECO:0008006" key="14">
    <source>
        <dbReference type="Google" id="ProtNLM"/>
    </source>
</evidence>
<dbReference type="PANTHER" id="PTHR24038:SF11">
    <property type="entry name" value="INTEGRIN BETA-LIKE PROTEIN E"/>
    <property type="match status" value="1"/>
</dbReference>
<keyword evidence="7" id="KW-0325">Glycoprotein</keyword>
<feature type="domain" description="FAS1" evidence="11">
    <location>
        <begin position="133"/>
        <end position="257"/>
    </location>
</feature>
<feature type="domain" description="EGF-like" evidence="10">
    <location>
        <begin position="485"/>
        <end position="533"/>
    </location>
</feature>
<keyword evidence="5" id="KW-0472">Membrane</keyword>
<evidence type="ECO:0000256" key="8">
    <source>
        <dbReference type="PROSITE-ProRule" id="PRU00076"/>
    </source>
</evidence>
<dbReference type="InterPro" id="IPR009030">
    <property type="entry name" value="Growth_fac_rcpt_cys_sf"/>
</dbReference>
<dbReference type="SUPFAM" id="SSF82153">
    <property type="entry name" value="FAS1 domain"/>
    <property type="match status" value="3"/>
</dbReference>
<protein>
    <recommendedName>
        <fullName evidence="14">Stabilin-2-like</fullName>
    </recommendedName>
</protein>
<reference evidence="12 13" key="1">
    <citation type="journal article" date="2023" name="Sci. Data">
        <title>Genome assembly of the Korean intertidal mud-creeper Batillaria attramentaria.</title>
        <authorList>
            <person name="Patra A.K."/>
            <person name="Ho P.T."/>
            <person name="Jun S."/>
            <person name="Lee S.J."/>
            <person name="Kim Y."/>
            <person name="Won Y.J."/>
        </authorList>
    </citation>
    <scope>NUCLEOTIDE SEQUENCE [LARGE SCALE GENOMIC DNA]</scope>
    <source>
        <strain evidence="12">Wonlab-2016</strain>
    </source>
</reference>
<feature type="region of interest" description="Disordered" evidence="9">
    <location>
        <begin position="672"/>
        <end position="702"/>
    </location>
</feature>
<feature type="domain" description="EGF-like" evidence="10">
    <location>
        <begin position="399"/>
        <end position="441"/>
    </location>
</feature>
<evidence type="ECO:0000256" key="5">
    <source>
        <dbReference type="ARBA" id="ARBA00023136"/>
    </source>
</evidence>
<evidence type="ECO:0000256" key="4">
    <source>
        <dbReference type="ARBA" id="ARBA00022989"/>
    </source>
</evidence>
<evidence type="ECO:0000256" key="9">
    <source>
        <dbReference type="SAM" id="MobiDB-lite"/>
    </source>
</evidence>
<dbReference type="PANTHER" id="PTHR24038">
    <property type="entry name" value="STABILIN"/>
    <property type="match status" value="1"/>
</dbReference>
<sequence length="702" mass="77333">KLDPEDVILGDIGESFTFFAPSDTALAEFMQREVPQGYFDDPEDLLTFFNFHTLAKDYRVKEMLALEGHGGFGRFETLFDGYSVRVFIKNKTVNVLSSQTTSAQVVMSDIVGLNGYLHIIDGVLEPFLPDADQPFLREFFEVNPDYTMFGEWLEKKGLMAELQAMDRYTLFIPDNSAIKAEEAKRTITKDYLKYYIVEKILLTPAIDDNQTEVTLLGATHQLLFNTQGDKVYVDGVKIMRANVLMMEGVVHTIAAPLTPTLNFCNQKTYRTEFGICGPCGDLKTLKCAEGMEPADSPFIQRFRCKYNITDGNGLVHSYLGCRRLCDQEITIVQCCSGHYGPRCEECPGGPEMACGGEPRGLCDEGWKGTGQCICNTLYAGHQCEECKDVNMAGTYCNISKNSCEYRNGNCSENADCIDSETQDGVHCRCRYGYIGDGYQCTSLCDTSSVCHPNATCSLQLNGTIPDTSCTCKPGFHGNGNWCKANVDRCEEGGGGCSLYADCRYSPPPVTSENEGEVTCQCLPGYTGNGTLCVTTVLNALSQIPQTSAFYKALMESQTPYNVTQLLDNRQAALTMYVPVGNASTVSFSGQLHYDDYVVQGGLLTDENLVMESNGTGIRSSSGLLLTLTQSDQQAGVRRVNPSSDLEATGFLDIVKRFRQGSDASMSFARLQAQEDTDEGHNPFSLPDNVNFDNPLYNDPETL</sequence>
<dbReference type="InterPro" id="IPR000742">
    <property type="entry name" value="EGF"/>
</dbReference>
<dbReference type="GO" id="GO:0016020">
    <property type="term" value="C:membrane"/>
    <property type="evidence" value="ECO:0007669"/>
    <property type="project" value="UniProtKB-SubCell"/>
</dbReference>
<evidence type="ECO:0000256" key="6">
    <source>
        <dbReference type="ARBA" id="ARBA00023157"/>
    </source>
</evidence>
<dbReference type="AlphaFoldDB" id="A0ABD0KR54"/>
<feature type="non-terminal residue" evidence="12">
    <location>
        <position position="1"/>
    </location>
</feature>
<dbReference type="SMART" id="SM00554">
    <property type="entry name" value="FAS1"/>
    <property type="match status" value="2"/>
</dbReference>
<dbReference type="InterPro" id="IPR000782">
    <property type="entry name" value="FAS1_domain"/>
</dbReference>
<dbReference type="PROSITE" id="PS00022">
    <property type="entry name" value="EGF_1"/>
    <property type="match status" value="1"/>
</dbReference>
<evidence type="ECO:0000256" key="7">
    <source>
        <dbReference type="ARBA" id="ARBA00023180"/>
    </source>
</evidence>
<dbReference type="Pfam" id="PF02469">
    <property type="entry name" value="Fasciclin"/>
    <property type="match status" value="2"/>
</dbReference>
<dbReference type="Proteomes" id="UP001519460">
    <property type="component" value="Unassembled WGS sequence"/>
</dbReference>
<evidence type="ECO:0000259" key="10">
    <source>
        <dbReference type="PROSITE" id="PS50026"/>
    </source>
</evidence>
<dbReference type="PROSITE" id="PS01186">
    <property type="entry name" value="EGF_2"/>
    <property type="match status" value="3"/>
</dbReference>
<accession>A0ABD0KR54</accession>
<keyword evidence="6 8" id="KW-1015">Disulfide bond</keyword>
<feature type="domain" description="FAS1" evidence="11">
    <location>
        <begin position="1"/>
        <end position="124"/>
    </location>
</feature>
<evidence type="ECO:0000256" key="2">
    <source>
        <dbReference type="ARBA" id="ARBA00022536"/>
    </source>
</evidence>
<keyword evidence="2 8" id="KW-0245">EGF-like domain</keyword>
<keyword evidence="4" id="KW-1133">Transmembrane helix</keyword>
<keyword evidence="3" id="KW-0812">Transmembrane</keyword>
<dbReference type="Gene3D" id="2.30.180.10">
    <property type="entry name" value="FAS1 domain"/>
    <property type="match status" value="2"/>
</dbReference>
<dbReference type="Gene3D" id="2.10.25.10">
    <property type="entry name" value="Laminin"/>
    <property type="match status" value="3"/>
</dbReference>
<name>A0ABD0KR54_9CAEN</name>
<evidence type="ECO:0000259" key="11">
    <source>
        <dbReference type="PROSITE" id="PS50213"/>
    </source>
</evidence>
<feature type="disulfide bond" evidence="8">
    <location>
        <begin position="410"/>
        <end position="427"/>
    </location>
</feature>
<evidence type="ECO:0000313" key="12">
    <source>
        <dbReference type="EMBL" id="KAK7489674.1"/>
    </source>
</evidence>
<comment type="caution">
    <text evidence="12">The sequence shown here is derived from an EMBL/GenBank/DDBJ whole genome shotgun (WGS) entry which is preliminary data.</text>
</comment>
<evidence type="ECO:0000256" key="1">
    <source>
        <dbReference type="ARBA" id="ARBA00004167"/>
    </source>
</evidence>
<dbReference type="InterPro" id="IPR036378">
    <property type="entry name" value="FAS1_dom_sf"/>
</dbReference>
<keyword evidence="13" id="KW-1185">Reference proteome</keyword>
<dbReference type="SMART" id="SM00181">
    <property type="entry name" value="EGF"/>
    <property type="match status" value="4"/>
</dbReference>
<comment type="caution">
    <text evidence="8">Lacks conserved residue(s) required for the propagation of feature annotation.</text>
</comment>
<dbReference type="PROSITE" id="PS50026">
    <property type="entry name" value="EGF_3"/>
    <property type="match status" value="2"/>
</dbReference>
<gene>
    <name evidence="12" type="ORF">BaRGS_00019069</name>
</gene>
<comment type="subcellular location">
    <subcellularLocation>
        <location evidence="1">Membrane</location>
        <topology evidence="1">Single-pass membrane protein</topology>
    </subcellularLocation>
</comment>
<dbReference type="SUPFAM" id="SSF57184">
    <property type="entry name" value="Growth factor receptor domain"/>
    <property type="match status" value="1"/>
</dbReference>
<dbReference type="PROSITE" id="PS50213">
    <property type="entry name" value="FAS1"/>
    <property type="match status" value="2"/>
</dbReference>
<evidence type="ECO:0000313" key="13">
    <source>
        <dbReference type="Proteomes" id="UP001519460"/>
    </source>
</evidence>
<proteinExistence type="predicted"/>
<organism evidence="12 13">
    <name type="scientific">Batillaria attramentaria</name>
    <dbReference type="NCBI Taxonomy" id="370345"/>
    <lineage>
        <taxon>Eukaryota</taxon>
        <taxon>Metazoa</taxon>
        <taxon>Spiralia</taxon>
        <taxon>Lophotrochozoa</taxon>
        <taxon>Mollusca</taxon>
        <taxon>Gastropoda</taxon>
        <taxon>Caenogastropoda</taxon>
        <taxon>Sorbeoconcha</taxon>
        <taxon>Cerithioidea</taxon>
        <taxon>Batillariidae</taxon>
        <taxon>Batillaria</taxon>
    </lineage>
</organism>
<dbReference type="EMBL" id="JACVVK020000135">
    <property type="protein sequence ID" value="KAK7489674.1"/>
    <property type="molecule type" value="Genomic_DNA"/>
</dbReference>
<evidence type="ECO:0000256" key="3">
    <source>
        <dbReference type="ARBA" id="ARBA00022692"/>
    </source>
</evidence>
<dbReference type="InterPro" id="IPR024731">
    <property type="entry name" value="NELL2-like_EGF"/>
</dbReference>